<evidence type="ECO:0000313" key="3">
    <source>
        <dbReference type="Proteomes" id="UP001230685"/>
    </source>
</evidence>
<reference evidence="2 3" key="1">
    <citation type="submission" date="2023-07" db="EMBL/GenBank/DDBJ databases">
        <authorList>
            <person name="Kim M.K."/>
        </authorList>
    </citation>
    <scope>NUCLEOTIDE SEQUENCE [LARGE SCALE GENOMIC DNA]</scope>
    <source>
        <strain evidence="2 3">KR1UV-12</strain>
    </source>
</reference>
<dbReference type="Pfam" id="PF04993">
    <property type="entry name" value="TfoX_N"/>
    <property type="match status" value="1"/>
</dbReference>
<dbReference type="Gene3D" id="3.30.1460.30">
    <property type="entry name" value="YgaC/TfoX-N like chaperone"/>
    <property type="match status" value="1"/>
</dbReference>
<dbReference type="Proteomes" id="UP001230685">
    <property type="component" value="Unassembled WGS sequence"/>
</dbReference>
<dbReference type="InterPro" id="IPR007076">
    <property type="entry name" value="TfoX_N"/>
</dbReference>
<protein>
    <submittedName>
        <fullName evidence="2">TfoX/Sxy family protein</fullName>
    </submittedName>
</protein>
<dbReference type="SUPFAM" id="SSF159894">
    <property type="entry name" value="YgaC/TfoX-N like"/>
    <property type="match status" value="1"/>
</dbReference>
<feature type="domain" description="TfoX N-terminal" evidence="1">
    <location>
        <begin position="14"/>
        <end position="105"/>
    </location>
</feature>
<name>A0ABT9ENP3_9SPHN</name>
<proteinExistence type="predicted"/>
<gene>
    <name evidence="2" type="ORF">Q5H91_15185</name>
</gene>
<organism evidence="2 3">
    <name type="scientific">Sphingomonas aurea</name>
    <dbReference type="NCBI Taxonomy" id="3063994"/>
    <lineage>
        <taxon>Bacteria</taxon>
        <taxon>Pseudomonadati</taxon>
        <taxon>Pseudomonadota</taxon>
        <taxon>Alphaproteobacteria</taxon>
        <taxon>Sphingomonadales</taxon>
        <taxon>Sphingomonadaceae</taxon>
        <taxon>Sphingomonas</taxon>
    </lineage>
</organism>
<accession>A0ABT9ENP3</accession>
<comment type="caution">
    <text evidence="2">The sequence shown here is derived from an EMBL/GenBank/DDBJ whole genome shotgun (WGS) entry which is preliminary data.</text>
</comment>
<dbReference type="EMBL" id="JAUUDS010000010">
    <property type="protein sequence ID" value="MDP1028566.1"/>
    <property type="molecule type" value="Genomic_DNA"/>
</dbReference>
<evidence type="ECO:0000313" key="2">
    <source>
        <dbReference type="EMBL" id="MDP1028566.1"/>
    </source>
</evidence>
<evidence type="ECO:0000259" key="1">
    <source>
        <dbReference type="Pfam" id="PF04993"/>
    </source>
</evidence>
<sequence length="118" mass="12956">MSLDLGLVEWAAEAVTPLGSPSFHRMMGGATLYCDGVAYAIVALDALWFKADRETDAAWDAAGAERFTYPRKDGTVATMNYRRAPDACHDDEDAFREWASLALEAGRRAAAKKAARRR</sequence>
<keyword evidence="3" id="KW-1185">Reference proteome</keyword>
<dbReference type="RefSeq" id="WP_305174290.1">
    <property type="nucleotide sequence ID" value="NZ_JAUUDS010000010.1"/>
</dbReference>